<evidence type="ECO:0000259" key="7">
    <source>
        <dbReference type="Pfam" id="PF00460"/>
    </source>
</evidence>
<dbReference type="Proteomes" id="UP000002754">
    <property type="component" value="Unassembled WGS sequence"/>
</dbReference>
<dbReference type="SUPFAM" id="SSF64518">
    <property type="entry name" value="Phase 1 flagellin"/>
    <property type="match status" value="1"/>
</dbReference>
<proteinExistence type="inferred from homology"/>
<comment type="subcellular location">
    <subcellularLocation>
        <location evidence="1">Bacterial flagellum</location>
    </subcellularLocation>
    <subcellularLocation>
        <location evidence="2">Secreted</location>
    </subcellularLocation>
</comment>
<evidence type="ECO:0000313" key="10">
    <source>
        <dbReference type="EMBL" id="KGA97239.1"/>
    </source>
</evidence>
<dbReference type="PANTHER" id="PTHR30033">
    <property type="entry name" value="FLAGELLAR HOOK-ASSOCIATED PROTEIN 1"/>
    <property type="match status" value="1"/>
</dbReference>
<keyword evidence="5" id="KW-0964">Secreted</keyword>
<dbReference type="EMBL" id="ALPT02000034">
    <property type="protein sequence ID" value="KGA97239.1"/>
    <property type="molecule type" value="Genomic_DNA"/>
</dbReference>
<dbReference type="GO" id="GO:0005576">
    <property type="term" value="C:extracellular region"/>
    <property type="evidence" value="ECO:0007669"/>
    <property type="project" value="UniProtKB-SubCell"/>
</dbReference>
<reference evidence="10 12" key="1">
    <citation type="journal article" date="2014" name="Genome Announc.">
        <title>Draft Genome Sequence of Bacillus alcalophilus AV1934, a Classic Alkaliphile Isolated from Human Feces in 1934.</title>
        <authorList>
            <person name="Attie O."/>
            <person name="Jayaprakash A."/>
            <person name="Shah H."/>
            <person name="Paulsen I.T."/>
            <person name="Morino M."/>
            <person name="Takahashi Y."/>
            <person name="Narumi I."/>
            <person name="Sachidanandam R."/>
            <person name="Satoh K."/>
            <person name="Ito M."/>
            <person name="Krulwich T.A."/>
        </authorList>
    </citation>
    <scope>NUCLEOTIDE SEQUENCE [LARGE SCALE GENOMIC DNA]</scope>
    <source>
        <strain evidence="10 12">AV1934</strain>
    </source>
</reference>
<dbReference type="GO" id="GO:0044780">
    <property type="term" value="P:bacterial-type flagellum assembly"/>
    <property type="evidence" value="ECO:0007669"/>
    <property type="project" value="InterPro"/>
</dbReference>
<dbReference type="Pfam" id="PF06429">
    <property type="entry name" value="Flg_bbr_C"/>
    <property type="match status" value="1"/>
</dbReference>
<comment type="caution">
    <text evidence="10">The sequence shown here is derived from an EMBL/GenBank/DDBJ whole genome shotgun (WGS) entry which is preliminary data.</text>
</comment>
<evidence type="ECO:0000313" key="12">
    <source>
        <dbReference type="Proteomes" id="UP000002754"/>
    </source>
</evidence>
<evidence type="ECO:0000256" key="4">
    <source>
        <dbReference type="ARBA" id="ARBA00016244"/>
    </source>
</evidence>
<evidence type="ECO:0000313" key="11">
    <source>
        <dbReference type="EMBL" id="THG89524.1"/>
    </source>
</evidence>
<dbReference type="Proteomes" id="UP000297014">
    <property type="component" value="Unassembled WGS sequence"/>
</dbReference>
<keyword evidence="6" id="KW-0975">Bacterial flagellum</keyword>
<evidence type="ECO:0000259" key="8">
    <source>
        <dbReference type="Pfam" id="PF06429"/>
    </source>
</evidence>
<gene>
    <name evidence="11" type="ORF">AJ85_17000</name>
    <name evidence="10" type="ORF">BALCAV_0211590</name>
</gene>
<dbReference type="GO" id="GO:0009424">
    <property type="term" value="C:bacterial-type flagellum hook"/>
    <property type="evidence" value="ECO:0007669"/>
    <property type="project" value="InterPro"/>
</dbReference>
<evidence type="ECO:0000256" key="5">
    <source>
        <dbReference type="ARBA" id="ARBA00022525"/>
    </source>
</evidence>
<dbReference type="InterPro" id="IPR002371">
    <property type="entry name" value="FlgK"/>
</dbReference>
<dbReference type="AlphaFoldDB" id="A0A094WHJ5"/>
<keyword evidence="12" id="KW-1185">Reference proteome</keyword>
<dbReference type="STRING" id="1218173.BALCAV_0211590"/>
<name>A0A094WHJ5_ALKAL</name>
<dbReference type="PANTHER" id="PTHR30033:SF1">
    <property type="entry name" value="FLAGELLAR HOOK-ASSOCIATED PROTEIN 1"/>
    <property type="match status" value="1"/>
</dbReference>
<feature type="domain" description="Flagellar basal-body/hook protein C-terminal" evidence="8">
    <location>
        <begin position="510"/>
        <end position="548"/>
    </location>
</feature>
<evidence type="ECO:0000256" key="3">
    <source>
        <dbReference type="ARBA" id="ARBA00009677"/>
    </source>
</evidence>
<evidence type="ECO:0000313" key="13">
    <source>
        <dbReference type="Proteomes" id="UP000297014"/>
    </source>
</evidence>
<evidence type="ECO:0000256" key="1">
    <source>
        <dbReference type="ARBA" id="ARBA00004365"/>
    </source>
</evidence>
<evidence type="ECO:0000259" key="9">
    <source>
        <dbReference type="Pfam" id="PF22638"/>
    </source>
</evidence>
<reference evidence="11 13" key="2">
    <citation type="submission" date="2014-01" db="EMBL/GenBank/DDBJ databases">
        <title>Draft genome sequencing of Bacillus alcalophilus CGMCC 1.3604.</title>
        <authorList>
            <person name="Yang J."/>
            <person name="Diao L."/>
            <person name="Yang S."/>
        </authorList>
    </citation>
    <scope>NUCLEOTIDE SEQUENCE [LARGE SCALE GENOMIC DNA]</scope>
    <source>
        <strain evidence="11 13">CGMCC 1.3604</strain>
    </source>
</reference>
<protein>
    <recommendedName>
        <fullName evidence="4">Flagellar hook-associated protein 1</fullName>
    </recommendedName>
</protein>
<dbReference type="eggNOG" id="COG4786">
    <property type="taxonomic scope" value="Bacteria"/>
</dbReference>
<comment type="similarity">
    <text evidence="3">Belongs to the flagella basal body rod proteins family.</text>
</comment>
<feature type="domain" description="Flagellar hook-associated protein FlgK helical" evidence="9">
    <location>
        <begin position="103"/>
        <end position="360"/>
    </location>
</feature>
<dbReference type="GO" id="GO:0005198">
    <property type="term" value="F:structural molecule activity"/>
    <property type="evidence" value="ECO:0007669"/>
    <property type="project" value="InterPro"/>
</dbReference>
<evidence type="ECO:0000256" key="2">
    <source>
        <dbReference type="ARBA" id="ARBA00004613"/>
    </source>
</evidence>
<dbReference type="Pfam" id="PF22638">
    <property type="entry name" value="FlgK_D1"/>
    <property type="match status" value="1"/>
</dbReference>
<dbReference type="InterPro" id="IPR053927">
    <property type="entry name" value="FlgK_helical"/>
</dbReference>
<evidence type="ECO:0000256" key="6">
    <source>
        <dbReference type="ARBA" id="ARBA00023143"/>
    </source>
</evidence>
<dbReference type="eggNOG" id="COG1256">
    <property type="taxonomic scope" value="Bacteria"/>
</dbReference>
<dbReference type="EMBL" id="JALP01000220">
    <property type="protein sequence ID" value="THG89524.1"/>
    <property type="molecule type" value="Genomic_DNA"/>
</dbReference>
<dbReference type="NCBIfam" id="TIGR02492">
    <property type="entry name" value="flgK_ends"/>
    <property type="match status" value="1"/>
</dbReference>
<organism evidence="10 12">
    <name type="scientific">Alkalihalobacillus alcalophilus ATCC 27647 = CGMCC 1.3604</name>
    <dbReference type="NCBI Taxonomy" id="1218173"/>
    <lineage>
        <taxon>Bacteria</taxon>
        <taxon>Bacillati</taxon>
        <taxon>Bacillota</taxon>
        <taxon>Bacilli</taxon>
        <taxon>Bacillales</taxon>
        <taxon>Bacillaceae</taxon>
        <taxon>Alkalihalobacillus</taxon>
    </lineage>
</organism>
<accession>A0A094WHJ5</accession>
<dbReference type="InterPro" id="IPR001444">
    <property type="entry name" value="Flag_bb_rod_N"/>
</dbReference>
<feature type="domain" description="Flagellar basal body rod protein N-terminal" evidence="7">
    <location>
        <begin position="8"/>
        <end position="37"/>
    </location>
</feature>
<dbReference type="OrthoDB" id="9802553at2"/>
<dbReference type="Pfam" id="PF00460">
    <property type="entry name" value="Flg_bb_rod"/>
    <property type="match status" value="1"/>
</dbReference>
<dbReference type="RefSeq" id="WP_003322487.1">
    <property type="nucleotide sequence ID" value="NZ_ALPT02000034.1"/>
</dbReference>
<sequence length="555" mass="61256">MLSTFTGLETARRALMTQQKALYTLGHNVANANTQGYSRQRVNFQTTEAYPSAGMNSPAIPGSMGTGVKAGSIQRVRDQFLDVQFRNENNKTGYWNSRYLAFEKMESILNEPSTDGLAAQIESFWSAFQDLVMNPAESGERSVIRETAKALTETFNYLSDSLTQVQSDYQNELEVNTKDLNSLLTQLNNVNKQIRDVEPHGYVPNDLYDEQDRLLDEISGYINISTERMESKGQPNSAAEGAVTLYFVDANGTKHQLVNGADHNDLQQLEIESDEDGHFVSMNFGTQSFSFEEMSNGALKGIVEALGYVTESGEVKGTYPDMLAELDEMAWVFAERINQIHQIGFTLPDINGEVHQGGLFFDFKPGAPDETDPKKGAAARLIVAENLNDSIDNIAAAGVNKEALVDKDEYERLYKQALEAGNYEELIQFLGNDGNFKEGVPKAFPGDASNAALLADAKKMQLHFGTKIATIGGFYQGLIGKMAVDTKEAGRMLANSANLLSSVDYNRQSVSNVSLDEELTLMIQYQHAYSAAARNITMVDEMLDTIINRMGLVGR</sequence>
<dbReference type="InterPro" id="IPR010930">
    <property type="entry name" value="Flg_bb/hook_C_dom"/>
</dbReference>